<keyword evidence="2" id="KW-0472">Membrane</keyword>
<reference evidence="4" key="1">
    <citation type="submission" date="2022-07" db="EMBL/GenBank/DDBJ databases">
        <title>Phylogenomic reconstructions and comparative analyses of Kickxellomycotina fungi.</title>
        <authorList>
            <person name="Reynolds N.K."/>
            <person name="Stajich J.E."/>
            <person name="Barry K."/>
            <person name="Grigoriev I.V."/>
            <person name="Crous P."/>
            <person name="Smith M.E."/>
        </authorList>
    </citation>
    <scope>NUCLEOTIDE SEQUENCE</scope>
    <source>
        <strain evidence="4">NRRL 3115</strain>
    </source>
</reference>
<dbReference type="AlphaFoldDB" id="A0A9W8G475"/>
<dbReference type="EMBL" id="JANBTW010000115">
    <property type="protein sequence ID" value="KAJ2670826.1"/>
    <property type="molecule type" value="Genomic_DNA"/>
</dbReference>
<proteinExistence type="predicted"/>
<keyword evidence="3" id="KW-0732">Signal</keyword>
<feature type="region of interest" description="Disordered" evidence="1">
    <location>
        <begin position="130"/>
        <end position="184"/>
    </location>
</feature>
<feature type="signal peptide" evidence="3">
    <location>
        <begin position="1"/>
        <end position="26"/>
    </location>
</feature>
<dbReference type="Proteomes" id="UP001151518">
    <property type="component" value="Unassembled WGS sequence"/>
</dbReference>
<name>A0A9W8G475_9FUNG</name>
<organism evidence="4 5">
    <name type="scientific">Coemansia spiralis</name>
    <dbReference type="NCBI Taxonomy" id="417178"/>
    <lineage>
        <taxon>Eukaryota</taxon>
        <taxon>Fungi</taxon>
        <taxon>Fungi incertae sedis</taxon>
        <taxon>Zoopagomycota</taxon>
        <taxon>Kickxellomycotina</taxon>
        <taxon>Kickxellomycetes</taxon>
        <taxon>Kickxellales</taxon>
        <taxon>Kickxellaceae</taxon>
        <taxon>Coemansia</taxon>
    </lineage>
</organism>
<dbReference type="OrthoDB" id="5564519at2759"/>
<comment type="caution">
    <text evidence="4">The sequence shown here is derived from an EMBL/GenBank/DDBJ whole genome shotgun (WGS) entry which is preliminary data.</text>
</comment>
<protein>
    <submittedName>
        <fullName evidence="4">Uncharacterized protein</fullName>
    </submittedName>
</protein>
<feature type="transmembrane region" description="Helical" evidence="2">
    <location>
        <begin position="197"/>
        <end position="218"/>
    </location>
</feature>
<accession>A0A9W8G475</accession>
<evidence type="ECO:0000256" key="3">
    <source>
        <dbReference type="SAM" id="SignalP"/>
    </source>
</evidence>
<keyword evidence="2" id="KW-0812">Transmembrane</keyword>
<evidence type="ECO:0000313" key="5">
    <source>
        <dbReference type="Proteomes" id="UP001151518"/>
    </source>
</evidence>
<gene>
    <name evidence="4" type="ORF">GGI25_005704</name>
</gene>
<feature type="compositionally biased region" description="Low complexity" evidence="1">
    <location>
        <begin position="157"/>
        <end position="167"/>
    </location>
</feature>
<keyword evidence="2" id="KW-1133">Transmembrane helix</keyword>
<evidence type="ECO:0000256" key="2">
    <source>
        <dbReference type="SAM" id="Phobius"/>
    </source>
</evidence>
<evidence type="ECO:0000256" key="1">
    <source>
        <dbReference type="SAM" id="MobiDB-lite"/>
    </source>
</evidence>
<sequence length="219" mass="23394">MSRPMALMLVLIQLFIALMELTSVSAEISSVILPLASTVWVSGSSAAITYRVSDSVGDDPYEIDLMSGDPNNAQLVYVFEQTAKPTALGVNSVTVKVPTTLPEGKYGIRIGPAVGSSWKYSQIFTISNNADTSGSSESESNSHDQDPANTDSDIESSHTSHSTNSSDESSEPQHTADSSTVEHDPAYMHSTKISASAATRSALLVAHFTFYLVIIFLLI</sequence>
<feature type="chain" id="PRO_5040891960" evidence="3">
    <location>
        <begin position="27"/>
        <end position="219"/>
    </location>
</feature>
<evidence type="ECO:0000313" key="4">
    <source>
        <dbReference type="EMBL" id="KAJ2670826.1"/>
    </source>
</evidence>